<keyword evidence="3" id="KW-0378">Hydrolase</keyword>
<sequence>MARRIRRAAASAVVLSILTLLAPVPGGSAQAAGEAYVALGDSYSSGLGTGSYLDDGTDCRRSTYAYPSLVAAGASYELDFRACSGAVVADVLDLQLGALSSSTSYVTVSVGGNDAGFADVLTECALPAWASDCDAAIDTAQAVVAETLPTSLDGLYAEIAGRAPAATVVAVGYPRIFMGEDCDAMTWFSPEEQDRLNQTADQLNATIEEIAAAHGFSFADPTSAFLGHAVCDEPAWVNGLSSPVEESYHPNAAGHRDGYTPVVGPALTGGETTVDHGVLATAGDVADDLAAQQRQYAHLDRTIERRDFQAPDLNSPEVRQAAREHGIDIDRWLASQR</sequence>
<proteinExistence type="predicted"/>
<evidence type="ECO:0000313" key="4">
    <source>
        <dbReference type="Proteomes" id="UP001596455"/>
    </source>
</evidence>
<dbReference type="InterPro" id="IPR013830">
    <property type="entry name" value="SGNH_hydro"/>
</dbReference>
<gene>
    <name evidence="3" type="ORF">ACFQQL_16310</name>
</gene>
<keyword evidence="1" id="KW-0732">Signal</keyword>
<dbReference type="Pfam" id="PF13472">
    <property type="entry name" value="Lipase_GDSL_2"/>
    <property type="match status" value="1"/>
</dbReference>
<dbReference type="EMBL" id="JBHTCQ010000004">
    <property type="protein sequence ID" value="MFC7406684.1"/>
    <property type="molecule type" value="Genomic_DNA"/>
</dbReference>
<dbReference type="PANTHER" id="PTHR37981:SF1">
    <property type="entry name" value="SGNH HYDROLASE-TYPE ESTERASE DOMAIN-CONTAINING PROTEIN"/>
    <property type="match status" value="1"/>
</dbReference>
<evidence type="ECO:0000259" key="2">
    <source>
        <dbReference type="Pfam" id="PF13472"/>
    </source>
</evidence>
<dbReference type="InterPro" id="IPR036514">
    <property type="entry name" value="SGNH_hydro_sf"/>
</dbReference>
<evidence type="ECO:0000313" key="3">
    <source>
        <dbReference type="EMBL" id="MFC7406684.1"/>
    </source>
</evidence>
<feature type="domain" description="SGNH hydrolase-type esterase" evidence="2">
    <location>
        <begin position="38"/>
        <end position="256"/>
    </location>
</feature>
<evidence type="ECO:0000256" key="1">
    <source>
        <dbReference type="SAM" id="SignalP"/>
    </source>
</evidence>
<dbReference type="EC" id="3.1.-.-" evidence="3"/>
<dbReference type="PANTHER" id="PTHR37981">
    <property type="entry name" value="LIPASE 2"/>
    <property type="match status" value="1"/>
</dbReference>
<comment type="caution">
    <text evidence="3">The sequence shown here is derived from an EMBL/GenBank/DDBJ whole genome shotgun (WGS) entry which is preliminary data.</text>
</comment>
<protein>
    <submittedName>
        <fullName evidence="3">SGNH/GDSL hydrolase family protein</fullName>
        <ecNumber evidence="3">3.1.-.-</ecNumber>
    </submittedName>
</protein>
<accession>A0ABW2QB56</accession>
<dbReference type="CDD" id="cd01823">
    <property type="entry name" value="SEST_like"/>
    <property type="match status" value="1"/>
</dbReference>
<feature type="signal peptide" evidence="1">
    <location>
        <begin position="1"/>
        <end position="31"/>
    </location>
</feature>
<dbReference type="RefSeq" id="WP_382396218.1">
    <property type="nucleotide sequence ID" value="NZ_JBHTCQ010000004.1"/>
</dbReference>
<dbReference type="InterPro" id="IPR037460">
    <property type="entry name" value="SEST-like"/>
</dbReference>
<dbReference type="GO" id="GO:0016787">
    <property type="term" value="F:hydrolase activity"/>
    <property type="evidence" value="ECO:0007669"/>
    <property type="project" value="UniProtKB-KW"/>
</dbReference>
<keyword evidence="4" id="KW-1185">Reference proteome</keyword>
<name>A0ABW2QB56_9MICO</name>
<dbReference type="Proteomes" id="UP001596455">
    <property type="component" value="Unassembled WGS sequence"/>
</dbReference>
<feature type="chain" id="PRO_5046753967" evidence="1">
    <location>
        <begin position="32"/>
        <end position="337"/>
    </location>
</feature>
<organism evidence="3 4">
    <name type="scientific">Georgenia alba</name>
    <dbReference type="NCBI Taxonomy" id="2233858"/>
    <lineage>
        <taxon>Bacteria</taxon>
        <taxon>Bacillati</taxon>
        <taxon>Actinomycetota</taxon>
        <taxon>Actinomycetes</taxon>
        <taxon>Micrococcales</taxon>
        <taxon>Bogoriellaceae</taxon>
        <taxon>Georgenia</taxon>
    </lineage>
</organism>
<reference evidence="4" key="1">
    <citation type="journal article" date="2019" name="Int. J. Syst. Evol. Microbiol.">
        <title>The Global Catalogue of Microorganisms (GCM) 10K type strain sequencing project: providing services to taxonomists for standard genome sequencing and annotation.</title>
        <authorList>
            <consortium name="The Broad Institute Genomics Platform"/>
            <consortium name="The Broad Institute Genome Sequencing Center for Infectious Disease"/>
            <person name="Wu L."/>
            <person name="Ma J."/>
        </authorList>
    </citation>
    <scope>NUCLEOTIDE SEQUENCE [LARGE SCALE GENOMIC DNA]</scope>
    <source>
        <strain evidence="4">JCM 1490</strain>
    </source>
</reference>
<dbReference type="Gene3D" id="3.40.50.1110">
    <property type="entry name" value="SGNH hydrolase"/>
    <property type="match status" value="1"/>
</dbReference>
<dbReference type="SUPFAM" id="SSF52266">
    <property type="entry name" value="SGNH hydrolase"/>
    <property type="match status" value="1"/>
</dbReference>